<dbReference type="AlphaFoldDB" id="A0A379I982"/>
<dbReference type="InterPro" id="IPR005025">
    <property type="entry name" value="FMN_Rdtase-like_dom"/>
</dbReference>
<keyword evidence="1" id="KW-0288">FMN</keyword>
<evidence type="ECO:0000259" key="2">
    <source>
        <dbReference type="Pfam" id="PF03358"/>
    </source>
</evidence>
<dbReference type="InterPro" id="IPR029039">
    <property type="entry name" value="Flavoprotein-like_sf"/>
</dbReference>
<accession>A0A379I982</accession>
<gene>
    <name evidence="3" type="ORF">NCTC10392_01246</name>
</gene>
<sequence length="182" mass="19687">MEVLIIAGSPRMDSQSSRVSKILESYVRDYSVFTPTVLNLAAQPVGSHSHELASRAEAFIVVVPEHSGMAPPVLKEFFISSEYPVLAHKPALIVSISSGLGGSYPVLDLRATTYKNTKICYMPDHLIIRDVHNFGADMSSSAYPGLGRRISACVQMLELYARQLSAVRADLLGVGAAISYGM</sequence>
<dbReference type="RefSeq" id="WP_080727745.1">
    <property type="nucleotide sequence ID" value="NZ_CP008896.1"/>
</dbReference>
<organism evidence="3 4">
    <name type="scientific">Pseudomonas fluorescens</name>
    <dbReference type="NCBI Taxonomy" id="294"/>
    <lineage>
        <taxon>Bacteria</taxon>
        <taxon>Pseudomonadati</taxon>
        <taxon>Pseudomonadota</taxon>
        <taxon>Gammaproteobacteria</taxon>
        <taxon>Pseudomonadales</taxon>
        <taxon>Pseudomonadaceae</taxon>
        <taxon>Pseudomonas</taxon>
    </lineage>
</organism>
<proteinExistence type="predicted"/>
<dbReference type="SUPFAM" id="SSF52218">
    <property type="entry name" value="Flavoproteins"/>
    <property type="match status" value="1"/>
</dbReference>
<evidence type="ECO:0000256" key="1">
    <source>
        <dbReference type="ARBA" id="ARBA00022643"/>
    </source>
</evidence>
<dbReference type="GO" id="GO:0016655">
    <property type="term" value="F:oxidoreductase activity, acting on NAD(P)H, quinone or similar compound as acceptor"/>
    <property type="evidence" value="ECO:0007669"/>
    <property type="project" value="UniProtKB-ARBA"/>
</dbReference>
<evidence type="ECO:0000313" key="3">
    <source>
        <dbReference type="EMBL" id="SUD29314.1"/>
    </source>
</evidence>
<dbReference type="EMBL" id="UGUS01000002">
    <property type="protein sequence ID" value="SUD29314.1"/>
    <property type="molecule type" value="Genomic_DNA"/>
</dbReference>
<protein>
    <submittedName>
        <fullName evidence="3">NADPH-dependent FMN reductase</fullName>
    </submittedName>
</protein>
<dbReference type="OrthoDB" id="5563352at2"/>
<keyword evidence="1" id="KW-0285">Flavoprotein</keyword>
<name>A0A379I982_PSEFL</name>
<reference evidence="3 4" key="1">
    <citation type="submission" date="2018-06" db="EMBL/GenBank/DDBJ databases">
        <authorList>
            <consortium name="Pathogen Informatics"/>
            <person name="Doyle S."/>
        </authorList>
    </citation>
    <scope>NUCLEOTIDE SEQUENCE [LARGE SCALE GENOMIC DNA]</scope>
    <source>
        <strain evidence="3 4">NCTC10392</strain>
    </source>
</reference>
<dbReference type="Gene3D" id="3.40.50.360">
    <property type="match status" value="1"/>
</dbReference>
<dbReference type="Proteomes" id="UP000255125">
    <property type="component" value="Unassembled WGS sequence"/>
</dbReference>
<feature type="domain" description="NADPH-dependent FMN reductase-like" evidence="2">
    <location>
        <begin position="1"/>
        <end position="128"/>
    </location>
</feature>
<evidence type="ECO:0000313" key="4">
    <source>
        <dbReference type="Proteomes" id="UP000255125"/>
    </source>
</evidence>
<dbReference type="Pfam" id="PF03358">
    <property type="entry name" value="FMN_red"/>
    <property type="match status" value="1"/>
</dbReference>